<evidence type="ECO:0000313" key="1">
    <source>
        <dbReference type="EMBL" id="CAJ2667007.1"/>
    </source>
</evidence>
<name>A0ACB0LIF9_TRIPR</name>
<protein>
    <submittedName>
        <fullName evidence="1">Uncharacterized protein</fullName>
    </submittedName>
</protein>
<evidence type="ECO:0000313" key="2">
    <source>
        <dbReference type="Proteomes" id="UP001177021"/>
    </source>
</evidence>
<reference evidence="1" key="1">
    <citation type="submission" date="2023-10" db="EMBL/GenBank/DDBJ databases">
        <authorList>
            <person name="Rodriguez Cubillos JULIANA M."/>
            <person name="De Vega J."/>
        </authorList>
    </citation>
    <scope>NUCLEOTIDE SEQUENCE</scope>
</reference>
<proteinExistence type="predicted"/>
<organism evidence="1 2">
    <name type="scientific">Trifolium pratense</name>
    <name type="common">Red clover</name>
    <dbReference type="NCBI Taxonomy" id="57577"/>
    <lineage>
        <taxon>Eukaryota</taxon>
        <taxon>Viridiplantae</taxon>
        <taxon>Streptophyta</taxon>
        <taxon>Embryophyta</taxon>
        <taxon>Tracheophyta</taxon>
        <taxon>Spermatophyta</taxon>
        <taxon>Magnoliopsida</taxon>
        <taxon>eudicotyledons</taxon>
        <taxon>Gunneridae</taxon>
        <taxon>Pentapetalae</taxon>
        <taxon>rosids</taxon>
        <taxon>fabids</taxon>
        <taxon>Fabales</taxon>
        <taxon>Fabaceae</taxon>
        <taxon>Papilionoideae</taxon>
        <taxon>50 kb inversion clade</taxon>
        <taxon>NPAAA clade</taxon>
        <taxon>Hologalegina</taxon>
        <taxon>IRL clade</taxon>
        <taxon>Trifolieae</taxon>
        <taxon>Trifolium</taxon>
    </lineage>
</organism>
<dbReference type="EMBL" id="CASHSV030000513">
    <property type="protein sequence ID" value="CAJ2667007.1"/>
    <property type="molecule type" value="Genomic_DNA"/>
</dbReference>
<keyword evidence="2" id="KW-1185">Reference proteome</keyword>
<dbReference type="Proteomes" id="UP001177021">
    <property type="component" value="Unassembled WGS sequence"/>
</dbReference>
<sequence>MRDFSLCLRSTVDRCEAMRAGRRGHLRVEDLSANSPQSNFLGMNTAFDSIGLVSPGRDSWRFKVRVLRLWSVSAFLRPDQVNSLEMVLIDEKGAKIHASIRRQLLYLFNGKIVEGSVYKMSFFVVYPESGLYRTTSHRYKLSFEMKTKVQICESGVIDRYGLSLTSIGDICAYGPDHDFLVDVVALITGISPEKEYVRDGKVTKMVVIELSDNSGKCECALFGGYVQELQEMLAKCADGLPIVVVQFAKIKMFGGKVSIQNVLNATRIYVNPPIPEVVSFKQVMPLEGVESCVSIPAIGERVKPSFEEDFLLNYPKTSIAHLLELAEDGIYVVSGVVGGLLEGEDWWYASCKCHKGLSADSGAYYCKKCDKHVFKMVPRFRVKLVVNDGTAEGVFVVFDGDMSSLVGKCCPDLVAAAKARNRDYCPPELDLLKGKRLLFKVEKVSYGVPRFDGSFRVKRICSNLSIVKAFDASMAEDDSGEHGYDLEVDYVDNTPVEDVVGNLIVSPTDVKVKHGIDLSTAQLVPEIINLDDNSDNGFEVFLGERVGVDVSKVLAAKRNLSDAFAGCDDDEASSSKRIKYSPQ</sequence>
<accession>A0ACB0LIF9</accession>
<comment type="caution">
    <text evidence="1">The sequence shown here is derived from an EMBL/GenBank/DDBJ whole genome shotgun (WGS) entry which is preliminary data.</text>
</comment>
<gene>
    <name evidence="1" type="ORF">MILVUS5_LOCUS31720</name>
</gene>